<comment type="caution">
    <text evidence="2">The sequence shown here is derived from an EMBL/GenBank/DDBJ whole genome shotgun (WGS) entry which is preliminary data.</text>
</comment>
<keyword evidence="1" id="KW-0175">Coiled coil</keyword>
<dbReference type="Proteomes" id="UP001642409">
    <property type="component" value="Unassembled WGS sequence"/>
</dbReference>
<evidence type="ECO:0000313" key="4">
    <source>
        <dbReference type="Proteomes" id="UP001642409"/>
    </source>
</evidence>
<feature type="coiled-coil region" evidence="1">
    <location>
        <begin position="48"/>
        <end position="86"/>
    </location>
</feature>
<reference evidence="3 4" key="2">
    <citation type="submission" date="2024-07" db="EMBL/GenBank/DDBJ databases">
        <authorList>
            <person name="Akdeniz Z."/>
        </authorList>
    </citation>
    <scope>NUCLEOTIDE SEQUENCE [LARGE SCALE GENOMIC DNA]</scope>
</reference>
<feature type="coiled-coil region" evidence="1">
    <location>
        <begin position="238"/>
        <end position="331"/>
    </location>
</feature>
<accession>A0AA86QR00</accession>
<name>A0AA86QR00_9EUKA</name>
<protein>
    <submittedName>
        <fullName evidence="3">Hypothetical_protein</fullName>
    </submittedName>
</protein>
<evidence type="ECO:0000313" key="3">
    <source>
        <dbReference type="EMBL" id="CAL6069860.1"/>
    </source>
</evidence>
<dbReference type="EMBL" id="CAXDID020000280">
    <property type="protein sequence ID" value="CAL6069860.1"/>
    <property type="molecule type" value="Genomic_DNA"/>
</dbReference>
<sequence>MNKIYKPNQQEIEQLVKNFMGYTEVSQETAEHYMTNAMYDITIALTKFKKDKEKLKQIEENRKNTIQQSTQQNNTYQQNINNSQVESEQIIEITYKQFDSIVNKQVQNQSPQQSNTKKLDQSLQFQNELNNSNQPNTQQQFVPSVNQSFQQQQQQLNQQLKPQFNSQQQQYPPTQQFTQQIMQLSFAVSNAERALQFIEQSLGTSIYNLLSQAPTIQQLNEVQQLLQLQIRGEYFDLVQNALIQFQQQNQQNTQVQEQIKALNQKSSNLESQLKQRESAFNQLQQQLVQLQTENNSLKQQNLQVNEYKNQITNLEHEIKKLIEENALISQKVLTEQLPVLQVPKTATQHQFGQQNFNQQVVPYQVRITMDMCYHQAEIDNVIQFFYMRGQPKNVFVQGTVVVVIVDGSQIQQTQQLANQIKQQLPQVIIGTDKIQ</sequence>
<organism evidence="2">
    <name type="scientific">Hexamita inflata</name>
    <dbReference type="NCBI Taxonomy" id="28002"/>
    <lineage>
        <taxon>Eukaryota</taxon>
        <taxon>Metamonada</taxon>
        <taxon>Diplomonadida</taxon>
        <taxon>Hexamitidae</taxon>
        <taxon>Hexamitinae</taxon>
        <taxon>Hexamita</taxon>
    </lineage>
</organism>
<reference evidence="2" key="1">
    <citation type="submission" date="2023-06" db="EMBL/GenBank/DDBJ databases">
        <authorList>
            <person name="Kurt Z."/>
        </authorList>
    </citation>
    <scope>NUCLEOTIDE SEQUENCE</scope>
</reference>
<keyword evidence="4" id="KW-1185">Reference proteome</keyword>
<dbReference type="EMBL" id="CATOUU010000976">
    <property type="protein sequence ID" value="CAI9964396.1"/>
    <property type="molecule type" value="Genomic_DNA"/>
</dbReference>
<gene>
    <name evidence="2" type="ORF">HINF_LOCUS52041</name>
    <name evidence="3" type="ORF">HINF_LOCUS54180</name>
</gene>
<evidence type="ECO:0000256" key="1">
    <source>
        <dbReference type="SAM" id="Coils"/>
    </source>
</evidence>
<evidence type="ECO:0000313" key="2">
    <source>
        <dbReference type="EMBL" id="CAI9964396.1"/>
    </source>
</evidence>
<dbReference type="AlphaFoldDB" id="A0AA86QR00"/>
<proteinExistence type="predicted"/>